<dbReference type="Gene3D" id="3.30.70.1230">
    <property type="entry name" value="Nucleotide cyclase"/>
    <property type="match status" value="2"/>
</dbReference>
<protein>
    <submittedName>
        <fullName evidence="1">Family 3 adenylate cyclase</fullName>
    </submittedName>
</protein>
<comment type="caution">
    <text evidence="1">The sequence shown here is derived from an EMBL/GenBank/DDBJ whole genome shotgun (WGS) entry which is preliminary data.</text>
</comment>
<gene>
    <name evidence="1" type="ORF">H6G83_17615</name>
</gene>
<keyword evidence="2" id="KW-1185">Reference proteome</keyword>
<proteinExistence type="predicted"/>
<accession>A0ABR8D5D6</accession>
<dbReference type="InterPro" id="IPR029787">
    <property type="entry name" value="Nucleotide_cyclase"/>
</dbReference>
<sequence>MTTTRKFTTEQYNPALFDISQDIIGSLPLTLIKNWLVSEQTQQATLELLEPYKVKGYAISSDSAGLTKLTKQKGLLEILAIINQPKEIVYSVGTAIGGEGVGIWAADNTQMFYPASVQPETLLSALLTIQRQISETCQIKIGLGAHYGEFYYINGGLYGLEADVIEEIAENDTEGGEIVISQGFYELLPENHNFTITQKSEVVTQIGKLFRVVDGPSLTEIPSLNPQYPIPYSEDFYADLLAYGNRLTDTEFGKQLADKYLQNKVVVLIERETEEAQSHEIGMFTNLALTAELKDTGLQLLQKYNGVEVKVVGSIGIYVFDEADTALNFAQAFRQELAAQNIASRTGIDAGSILLFDLAAGGRDIAGNPVNVASKMAQDKGQFGKLYLSSTLKTLVDVSQFTQITYTVSGVEITIYEA</sequence>
<evidence type="ECO:0000313" key="2">
    <source>
        <dbReference type="Proteomes" id="UP000661112"/>
    </source>
</evidence>
<dbReference type="RefSeq" id="WP_190474638.1">
    <property type="nucleotide sequence ID" value="NZ_JACJSG010000023.1"/>
</dbReference>
<reference evidence="1 2" key="1">
    <citation type="journal article" date="2020" name="ISME J.">
        <title>Comparative genomics reveals insights into cyanobacterial evolution and habitat adaptation.</title>
        <authorList>
            <person name="Chen M.Y."/>
            <person name="Teng W.K."/>
            <person name="Zhao L."/>
            <person name="Hu C.X."/>
            <person name="Zhou Y.K."/>
            <person name="Han B.P."/>
            <person name="Song L.R."/>
            <person name="Shu W.S."/>
        </authorList>
    </citation>
    <scope>NUCLEOTIDE SEQUENCE [LARGE SCALE GENOMIC DNA]</scope>
    <source>
        <strain evidence="1 2">FACHB-119</strain>
    </source>
</reference>
<name>A0ABR8D5D6_9NOST</name>
<dbReference type="EMBL" id="JACJSG010000023">
    <property type="protein sequence ID" value="MBD2502405.1"/>
    <property type="molecule type" value="Genomic_DNA"/>
</dbReference>
<dbReference type="SUPFAM" id="SSF55073">
    <property type="entry name" value="Nucleotide cyclase"/>
    <property type="match status" value="1"/>
</dbReference>
<dbReference type="Proteomes" id="UP000661112">
    <property type="component" value="Unassembled WGS sequence"/>
</dbReference>
<organism evidence="1 2">
    <name type="scientific">Anabaena azotica FACHB-119</name>
    <dbReference type="NCBI Taxonomy" id="947527"/>
    <lineage>
        <taxon>Bacteria</taxon>
        <taxon>Bacillati</taxon>
        <taxon>Cyanobacteriota</taxon>
        <taxon>Cyanophyceae</taxon>
        <taxon>Nostocales</taxon>
        <taxon>Nostocaceae</taxon>
        <taxon>Anabaena</taxon>
        <taxon>Anabaena azotica</taxon>
    </lineage>
</organism>
<evidence type="ECO:0000313" key="1">
    <source>
        <dbReference type="EMBL" id="MBD2502405.1"/>
    </source>
</evidence>